<dbReference type="Gene3D" id="1.10.287.110">
    <property type="entry name" value="DnaJ domain"/>
    <property type="match status" value="1"/>
</dbReference>
<dbReference type="CDD" id="cd20405">
    <property type="entry name" value="Tudor_Agenet_AtDUF_rpt1_3"/>
    <property type="match status" value="1"/>
</dbReference>
<evidence type="ECO:0000313" key="4">
    <source>
        <dbReference type="EMBL" id="TQD96716.1"/>
    </source>
</evidence>
<dbReference type="Pfam" id="PF00226">
    <property type="entry name" value="DnaJ"/>
    <property type="match status" value="1"/>
</dbReference>
<feature type="domain" description="J" evidence="3">
    <location>
        <begin position="792"/>
        <end position="859"/>
    </location>
</feature>
<dbReference type="InterPro" id="IPR008395">
    <property type="entry name" value="Agenet-like_dom"/>
</dbReference>
<dbReference type="AlphaFoldDB" id="A0A540MD86"/>
<organism evidence="4 5">
    <name type="scientific">Malus baccata</name>
    <name type="common">Siberian crab apple</name>
    <name type="synonym">Pyrus baccata</name>
    <dbReference type="NCBI Taxonomy" id="106549"/>
    <lineage>
        <taxon>Eukaryota</taxon>
        <taxon>Viridiplantae</taxon>
        <taxon>Streptophyta</taxon>
        <taxon>Embryophyta</taxon>
        <taxon>Tracheophyta</taxon>
        <taxon>Spermatophyta</taxon>
        <taxon>Magnoliopsida</taxon>
        <taxon>eudicotyledons</taxon>
        <taxon>Gunneridae</taxon>
        <taxon>Pentapetalae</taxon>
        <taxon>rosids</taxon>
        <taxon>fabids</taxon>
        <taxon>Rosales</taxon>
        <taxon>Rosaceae</taxon>
        <taxon>Amygdaloideae</taxon>
        <taxon>Maleae</taxon>
        <taxon>Malus</taxon>
    </lineage>
</organism>
<feature type="region of interest" description="Disordered" evidence="1">
    <location>
        <begin position="1049"/>
        <end position="1102"/>
    </location>
</feature>
<dbReference type="InterPro" id="IPR001623">
    <property type="entry name" value="DnaJ_domain"/>
</dbReference>
<dbReference type="InterPro" id="IPR018253">
    <property type="entry name" value="DnaJ_domain_CS"/>
</dbReference>
<dbReference type="CDD" id="cd06257">
    <property type="entry name" value="DnaJ"/>
    <property type="match status" value="1"/>
</dbReference>
<feature type="region of interest" description="Disordered" evidence="1">
    <location>
        <begin position="998"/>
        <end position="1024"/>
    </location>
</feature>
<dbReference type="PROSITE" id="PS50076">
    <property type="entry name" value="DNAJ_2"/>
    <property type="match status" value="1"/>
</dbReference>
<feature type="transmembrane region" description="Helical" evidence="2">
    <location>
        <begin position="650"/>
        <end position="670"/>
    </location>
</feature>
<proteinExistence type="predicted"/>
<reference evidence="4 5" key="1">
    <citation type="journal article" date="2019" name="G3 (Bethesda)">
        <title>Sequencing of a Wild Apple (Malus baccata) Genome Unravels the Differences Between Cultivated and Wild Apple Species Regarding Disease Resistance and Cold Tolerance.</title>
        <authorList>
            <person name="Chen X."/>
        </authorList>
    </citation>
    <scope>NUCLEOTIDE SEQUENCE [LARGE SCALE GENOMIC DNA]</scope>
    <source>
        <strain evidence="5">cv. Shandingzi</strain>
        <tissue evidence="4">Leaves</tissue>
    </source>
</reference>
<dbReference type="PRINTS" id="PR00625">
    <property type="entry name" value="JDOMAIN"/>
</dbReference>
<evidence type="ECO:0000256" key="2">
    <source>
        <dbReference type="SAM" id="Phobius"/>
    </source>
</evidence>
<feature type="compositionally biased region" description="Low complexity" evidence="1">
    <location>
        <begin position="404"/>
        <end position="413"/>
    </location>
</feature>
<dbReference type="InterPro" id="IPR014002">
    <property type="entry name" value="Agenet_dom_plant"/>
</dbReference>
<comment type="caution">
    <text evidence="4">The sequence shown here is derived from an EMBL/GenBank/DDBJ whole genome shotgun (WGS) entry which is preliminary data.</text>
</comment>
<dbReference type="PROSITE" id="PS00636">
    <property type="entry name" value="DNAJ_1"/>
    <property type="match status" value="1"/>
</dbReference>
<dbReference type="Proteomes" id="UP000315295">
    <property type="component" value="Unassembled WGS sequence"/>
</dbReference>
<dbReference type="Gene3D" id="2.30.30.140">
    <property type="match status" value="1"/>
</dbReference>
<feature type="transmembrane region" description="Helical" evidence="2">
    <location>
        <begin position="562"/>
        <end position="581"/>
    </location>
</feature>
<gene>
    <name evidence="4" type="ORF">C1H46_017609</name>
</gene>
<dbReference type="Pfam" id="PF05641">
    <property type="entry name" value="Agenet"/>
    <property type="match status" value="2"/>
</dbReference>
<keyword evidence="2" id="KW-0472">Membrane</keyword>
<evidence type="ECO:0000259" key="3">
    <source>
        <dbReference type="PROSITE" id="PS50076"/>
    </source>
</evidence>
<feature type="transmembrane region" description="Helical" evidence="2">
    <location>
        <begin position="323"/>
        <end position="343"/>
    </location>
</feature>
<evidence type="ECO:0000256" key="1">
    <source>
        <dbReference type="SAM" id="MobiDB-lite"/>
    </source>
</evidence>
<feature type="compositionally biased region" description="Basic and acidic residues" evidence="1">
    <location>
        <begin position="1088"/>
        <end position="1102"/>
    </location>
</feature>
<protein>
    <recommendedName>
        <fullName evidence="3">J domain-containing protein</fullName>
    </recommendedName>
</protein>
<dbReference type="SMART" id="SM00743">
    <property type="entry name" value="Agenet"/>
    <property type="match status" value="3"/>
</dbReference>
<dbReference type="CDD" id="cd20406">
    <property type="entry name" value="Tudor_Agenet_AtDUF_rpt2_4"/>
    <property type="match status" value="1"/>
</dbReference>
<sequence>MSQTHFSKGDEVEVVTKPSRNSTGPYYPATVRRPVVKDKAHILVQYQTLTTPNAVSPRLLQEIVELGNVRPAPPRELYQFFKVGDDVDAYRENGWSRGTVTDILENSKYLVALRGEEFECEQCDMRIHRDWDDGSWVPPIQEENSSSGMVVKSRKLILKFKCGKKPLGASFENGTVVEVSSDEEGYKDAWYTAKIIDHVGNNKYLVEYLYLVTDDGTKDPLREETCASYIRPCPPALPSVAHFEVLQKVDAWYNEGWWEGTVSKVLGGLMTGLTDNGSLLKWIIQVTWDAELKMQKTMPMFSRVTKVFHVQKNPIRQTSRFDALWYEFLLSVIPLCASELQYVKVFYPMARKGNQQKNAVDRQTSKHKKRGPDSGCTLGETKGHGKASEVKVFPGEELTNGDQPSSPLSASSSKTNHPVEENKSKQKSGKSLRKEKQGMDAMQGPEESSSLRSDLGDCNVNNEAPSVGEENGTLPPSHLRRKHTKRKSGSSLNRWHMRTLMARLEFSDTRLFRNLKASALPFLKMASEWLQRHEPMFLTVKSTALYARDYVKTKFEQAYPIVLKWLMQFGGILFLLSMAWLDCTIRGIDSLARMGTTSFFSVIWCSILSVVAMAGMFKFLIVLVFAALIGLFVGLMLSILVVAFCGALLLWFYGSFWTTGFAIFLGGLAFTLSHERIALSIATVYSIFCAWTYVGWLGLLLGLNLSFISSDCLIYFLKNNVNQQRRPNGSPEQTSGIPGQPDFFNSEQAHASSSENVPLFSADRSQGVPSTSSTDSEITSEDEVVRLLNCTDHYSALGFSRYENVDVSLLKREYKKKAMLVHPDKNMGNEKAAEAFKKLQNAYEILLDSLKRKTYDDELRREELLNIFCRFQSTSQKNGGHGVFPPGFAHPEADGEDPFGESRRIACNKCGNFHVWVLTRKSKSQARWCQDCKDFHQAKDGDGWVEQYSQPFFFGMLQKIDAPSAFVCADSKIYNATEWYICQGMRCPANTHKPSFHVNTSVTSKHNTGKGTSSGQTGGRMPTSNLEENMTEEEFFEWLQNAVQTGMFENFGTGTSTESPSAKSAPSTKSGGSTSGSANKRKKKGKKWERNRLDARSDEKASDVGQCITMSMEFMKPCNLMVSYLPHGMNPNEYDKPGRSRHTPCYAPDMITLVVQL</sequence>
<feature type="compositionally biased region" description="Basic residues" evidence="1">
    <location>
        <begin position="478"/>
        <end position="488"/>
    </location>
</feature>
<dbReference type="SMART" id="SM00271">
    <property type="entry name" value="DnaJ"/>
    <property type="match status" value="1"/>
</dbReference>
<feature type="compositionally biased region" description="Low complexity" evidence="1">
    <location>
        <begin position="1055"/>
        <end position="1078"/>
    </location>
</feature>
<feature type="region of interest" description="Disordered" evidence="1">
    <location>
        <begin position="354"/>
        <end position="490"/>
    </location>
</feature>
<accession>A0A540MD86</accession>
<feature type="region of interest" description="Disordered" evidence="1">
    <location>
        <begin position="1"/>
        <end position="28"/>
    </location>
</feature>
<dbReference type="EMBL" id="VIEB01000286">
    <property type="protein sequence ID" value="TQD96716.1"/>
    <property type="molecule type" value="Genomic_DNA"/>
</dbReference>
<dbReference type="InterPro" id="IPR036869">
    <property type="entry name" value="J_dom_sf"/>
</dbReference>
<feature type="transmembrane region" description="Helical" evidence="2">
    <location>
        <begin position="677"/>
        <end position="694"/>
    </location>
</feature>
<dbReference type="SUPFAM" id="SSF46565">
    <property type="entry name" value="Chaperone J-domain"/>
    <property type="match status" value="1"/>
</dbReference>
<feature type="transmembrane region" description="Helical" evidence="2">
    <location>
        <begin position="593"/>
        <end position="612"/>
    </location>
</feature>
<keyword evidence="5" id="KW-1185">Reference proteome</keyword>
<feature type="transmembrane region" description="Helical" evidence="2">
    <location>
        <begin position="619"/>
        <end position="644"/>
    </location>
</feature>
<dbReference type="Pfam" id="PF14901">
    <property type="entry name" value="Jiv90"/>
    <property type="match status" value="1"/>
</dbReference>
<keyword evidence="2" id="KW-1133">Transmembrane helix</keyword>
<keyword evidence="2" id="KW-0812">Transmembrane</keyword>
<name>A0A540MD86_MALBA</name>
<dbReference type="InterPro" id="IPR032843">
    <property type="entry name" value="Jiv"/>
</dbReference>
<dbReference type="PANTHER" id="PTHR45270">
    <property type="entry name" value="OS03G0832900 PROTEIN"/>
    <property type="match status" value="1"/>
</dbReference>
<evidence type="ECO:0000313" key="5">
    <source>
        <dbReference type="Proteomes" id="UP000315295"/>
    </source>
</evidence>
<dbReference type="PANTHER" id="PTHR45270:SF4">
    <property type="entry name" value="CHAPERONE DNAJ-DOMAIN SUPERFAMILY PROTEIN"/>
    <property type="match status" value="1"/>
</dbReference>